<proteinExistence type="predicted"/>
<sequence length="171" mass="19380">MVNNRKSVNVHTSTTKPIRSRHYSTTHNTPRLAYTPTQIEPANPNPLIKPGRKPLVEAHFSEGAIQPFIHDFRVRLLHGHKESPFRVFVKRGQALTPNACAAIIAGDVVIMRVAANDKDSAVNMRRTDRPMANFVFRECLHRISRFQSAERTRLPTKDLVIVRQRAFPGLA</sequence>
<evidence type="ECO:0000313" key="2">
    <source>
        <dbReference type="EMBL" id="KAJ7016076.1"/>
    </source>
</evidence>
<dbReference type="AlphaFoldDB" id="A0AAD6RX23"/>
<dbReference type="Proteomes" id="UP001218188">
    <property type="component" value="Unassembled WGS sequence"/>
</dbReference>
<feature type="region of interest" description="Disordered" evidence="1">
    <location>
        <begin position="1"/>
        <end position="29"/>
    </location>
</feature>
<gene>
    <name evidence="2" type="ORF">C8F04DRAFT_1282788</name>
</gene>
<accession>A0AAD6RX23</accession>
<dbReference type="EMBL" id="JARJCM010000607">
    <property type="protein sequence ID" value="KAJ7016076.1"/>
    <property type="molecule type" value="Genomic_DNA"/>
</dbReference>
<feature type="compositionally biased region" description="Polar residues" evidence="1">
    <location>
        <begin position="1"/>
        <end position="17"/>
    </location>
</feature>
<protein>
    <submittedName>
        <fullName evidence="2">Uncharacterized protein</fullName>
    </submittedName>
</protein>
<comment type="caution">
    <text evidence="2">The sequence shown here is derived from an EMBL/GenBank/DDBJ whole genome shotgun (WGS) entry which is preliminary data.</text>
</comment>
<reference evidence="2" key="1">
    <citation type="submission" date="2023-03" db="EMBL/GenBank/DDBJ databases">
        <title>Massive genome expansion in bonnet fungi (Mycena s.s.) driven by repeated elements and novel gene families across ecological guilds.</title>
        <authorList>
            <consortium name="Lawrence Berkeley National Laboratory"/>
            <person name="Harder C.B."/>
            <person name="Miyauchi S."/>
            <person name="Viragh M."/>
            <person name="Kuo A."/>
            <person name="Thoen E."/>
            <person name="Andreopoulos B."/>
            <person name="Lu D."/>
            <person name="Skrede I."/>
            <person name="Drula E."/>
            <person name="Henrissat B."/>
            <person name="Morin E."/>
            <person name="Kohler A."/>
            <person name="Barry K."/>
            <person name="LaButti K."/>
            <person name="Morin E."/>
            <person name="Salamov A."/>
            <person name="Lipzen A."/>
            <person name="Mereny Z."/>
            <person name="Hegedus B."/>
            <person name="Baldrian P."/>
            <person name="Stursova M."/>
            <person name="Weitz H."/>
            <person name="Taylor A."/>
            <person name="Grigoriev I.V."/>
            <person name="Nagy L.G."/>
            <person name="Martin F."/>
            <person name="Kauserud H."/>
        </authorList>
    </citation>
    <scope>NUCLEOTIDE SEQUENCE</scope>
    <source>
        <strain evidence="2">CBHHK200</strain>
    </source>
</reference>
<evidence type="ECO:0000313" key="3">
    <source>
        <dbReference type="Proteomes" id="UP001218188"/>
    </source>
</evidence>
<keyword evidence="3" id="KW-1185">Reference proteome</keyword>
<evidence type="ECO:0000256" key="1">
    <source>
        <dbReference type="SAM" id="MobiDB-lite"/>
    </source>
</evidence>
<organism evidence="2 3">
    <name type="scientific">Mycena alexandri</name>
    <dbReference type="NCBI Taxonomy" id="1745969"/>
    <lineage>
        <taxon>Eukaryota</taxon>
        <taxon>Fungi</taxon>
        <taxon>Dikarya</taxon>
        <taxon>Basidiomycota</taxon>
        <taxon>Agaricomycotina</taxon>
        <taxon>Agaricomycetes</taxon>
        <taxon>Agaricomycetidae</taxon>
        <taxon>Agaricales</taxon>
        <taxon>Marasmiineae</taxon>
        <taxon>Mycenaceae</taxon>
        <taxon>Mycena</taxon>
    </lineage>
</organism>
<name>A0AAD6RX23_9AGAR</name>